<dbReference type="FunFam" id="3.20.10.10:FF:000002">
    <property type="entry name" value="D-alanine aminotransferase"/>
    <property type="match status" value="1"/>
</dbReference>
<dbReference type="InterPro" id="IPR050571">
    <property type="entry name" value="Class-IV_PLP-Dep_Aminotrnsfr"/>
</dbReference>
<dbReference type="GO" id="GO:0008153">
    <property type="term" value="P:4-aminobenzoate biosynthetic process"/>
    <property type="evidence" value="ECO:0007669"/>
    <property type="project" value="UniProtKB-UniRule"/>
</dbReference>
<dbReference type="InterPro" id="IPR001544">
    <property type="entry name" value="Aminotrans_IV"/>
</dbReference>
<dbReference type="InterPro" id="IPR043131">
    <property type="entry name" value="BCAT-like_N"/>
</dbReference>
<evidence type="ECO:0000256" key="2">
    <source>
        <dbReference type="ARBA" id="ARBA00009320"/>
    </source>
</evidence>
<comment type="similarity">
    <text evidence="2">Belongs to the class-IV pyridoxal-phosphate-dependent aminotransferase family.</text>
</comment>
<evidence type="ECO:0000313" key="14">
    <source>
        <dbReference type="Proteomes" id="UP000184000"/>
    </source>
</evidence>
<evidence type="ECO:0000256" key="4">
    <source>
        <dbReference type="ARBA" id="ARBA00022898"/>
    </source>
</evidence>
<keyword evidence="5" id="KW-0289">Folate biosynthesis</keyword>
<evidence type="ECO:0000256" key="8">
    <source>
        <dbReference type="ARBA" id="ARBA00035676"/>
    </source>
</evidence>
<dbReference type="SUPFAM" id="SSF56752">
    <property type="entry name" value="D-aminoacid aminotransferase-like PLP-dependent enzymes"/>
    <property type="match status" value="1"/>
</dbReference>
<dbReference type="Gene3D" id="3.30.470.10">
    <property type="match status" value="1"/>
</dbReference>
<name>A0A1M5PBQ4_9GAMM</name>
<dbReference type="Pfam" id="PF01063">
    <property type="entry name" value="Aminotran_4"/>
    <property type="match status" value="1"/>
</dbReference>
<comment type="cofactor">
    <cofactor evidence="1">
        <name>pyridoxal 5'-phosphate</name>
        <dbReference type="ChEBI" id="CHEBI:597326"/>
    </cofactor>
</comment>
<evidence type="ECO:0000256" key="3">
    <source>
        <dbReference type="ARBA" id="ARBA00011738"/>
    </source>
</evidence>
<evidence type="ECO:0000256" key="9">
    <source>
        <dbReference type="ARBA" id="ARBA00049529"/>
    </source>
</evidence>
<dbReference type="GO" id="GO:0030170">
    <property type="term" value="F:pyridoxal phosphate binding"/>
    <property type="evidence" value="ECO:0007669"/>
    <property type="project" value="InterPro"/>
</dbReference>
<dbReference type="CDD" id="cd01559">
    <property type="entry name" value="ADCL_like"/>
    <property type="match status" value="1"/>
</dbReference>
<evidence type="ECO:0000256" key="11">
    <source>
        <dbReference type="ARBA" id="ARBA00069174"/>
    </source>
</evidence>
<comment type="subunit">
    <text evidence="3">Homodimer.</text>
</comment>
<dbReference type="NCBIfam" id="NF004761">
    <property type="entry name" value="PRK06092.1"/>
    <property type="match status" value="1"/>
</dbReference>
<dbReference type="InterPro" id="IPR036038">
    <property type="entry name" value="Aminotransferase-like"/>
</dbReference>
<sequence length="273" mass="30014">MTLSWVDGQPAAGLPIHDRALAYGDGLFETIKVVRGRPELFDRHLQRLTLGCERLAIPCDIDLLSSQLRAFSAELGGGVAKLIVSRGEGKRGYAPPIPCQPRTVMTGSPLPHYPKAHAEQGVRLFPCTTRLAEQPILAGLKHLNRLEQVLARAEWQDPVFADGLMRDTSGRVIEGVFSNLFIVESNLLVTPSLERSGVAGVMRAEVLEQARHAGVPTRIGDLSLEQLYHADEVFLCNSLYGIWPVRQLDARVWPVGALTRKLQRLVADLSSDT</sequence>
<protein>
    <recommendedName>
        <fullName evidence="11 12">Aminodeoxychorismate lyase</fullName>
        <ecNumber evidence="8 12">4.1.3.38</ecNumber>
    </recommendedName>
</protein>
<dbReference type="EC" id="4.1.3.38" evidence="8 12"/>
<evidence type="ECO:0000313" key="13">
    <source>
        <dbReference type="EMBL" id="SHG99162.1"/>
    </source>
</evidence>
<dbReference type="EMBL" id="FQXA01000003">
    <property type="protein sequence ID" value="SHG99162.1"/>
    <property type="molecule type" value="Genomic_DNA"/>
</dbReference>
<accession>A0A1M5PBQ4</accession>
<dbReference type="NCBIfam" id="TIGR03461">
    <property type="entry name" value="pabC_Proteo"/>
    <property type="match status" value="1"/>
</dbReference>
<dbReference type="InterPro" id="IPR017824">
    <property type="entry name" value="Aminodeoxychorismate_lyase_IV"/>
</dbReference>
<evidence type="ECO:0000256" key="6">
    <source>
        <dbReference type="ARBA" id="ARBA00023239"/>
    </source>
</evidence>
<dbReference type="AlphaFoldDB" id="A0A1M5PBQ4"/>
<comment type="pathway">
    <text evidence="7">Cofactor biosynthesis; tetrahydrofolate biosynthesis; 4-aminobenzoate from chorismate: step 2/2.</text>
</comment>
<dbReference type="Proteomes" id="UP000184000">
    <property type="component" value="Unassembled WGS sequence"/>
</dbReference>
<evidence type="ECO:0000256" key="7">
    <source>
        <dbReference type="ARBA" id="ARBA00035633"/>
    </source>
</evidence>
<dbReference type="InterPro" id="IPR043132">
    <property type="entry name" value="BCAT-like_C"/>
</dbReference>
<dbReference type="GO" id="GO:0008696">
    <property type="term" value="F:4-amino-4-deoxychorismate lyase activity"/>
    <property type="evidence" value="ECO:0007669"/>
    <property type="project" value="UniProtKB-UniRule"/>
</dbReference>
<comment type="function">
    <text evidence="10">Involved in the biosynthesis of p-aminobenzoate (PABA), a precursor of tetrahydrofolate. Converts 4-amino-4-deoxychorismate into 4-aminobenzoate (PABA) and pyruvate.</text>
</comment>
<evidence type="ECO:0000256" key="1">
    <source>
        <dbReference type="ARBA" id="ARBA00001933"/>
    </source>
</evidence>
<dbReference type="Gene3D" id="3.20.10.10">
    <property type="entry name" value="D-amino Acid Aminotransferase, subunit A, domain 2"/>
    <property type="match status" value="1"/>
</dbReference>
<dbReference type="GO" id="GO:0005829">
    <property type="term" value="C:cytosol"/>
    <property type="evidence" value="ECO:0007669"/>
    <property type="project" value="TreeGrafter"/>
</dbReference>
<reference evidence="13 14" key="1">
    <citation type="submission" date="2016-11" db="EMBL/GenBank/DDBJ databases">
        <authorList>
            <person name="Jaros S."/>
            <person name="Januszkiewicz K."/>
            <person name="Wedrychowicz H."/>
        </authorList>
    </citation>
    <scope>NUCLEOTIDE SEQUENCE [LARGE SCALE GENOMIC DNA]</scope>
    <source>
        <strain evidence="13 14">DSM 18231</strain>
    </source>
</reference>
<evidence type="ECO:0000256" key="12">
    <source>
        <dbReference type="NCBIfam" id="TIGR03461"/>
    </source>
</evidence>
<keyword evidence="6 13" id="KW-0456">Lyase</keyword>
<keyword evidence="4" id="KW-0663">Pyridoxal phosphate</keyword>
<evidence type="ECO:0000256" key="10">
    <source>
        <dbReference type="ARBA" id="ARBA00054027"/>
    </source>
</evidence>
<dbReference type="PANTHER" id="PTHR42743">
    <property type="entry name" value="AMINO-ACID AMINOTRANSFERASE"/>
    <property type="match status" value="1"/>
</dbReference>
<organism evidence="13 14">
    <name type="scientific">Stutzerimonas xanthomarina DSM 18231</name>
    <dbReference type="NCBI Taxonomy" id="1403346"/>
    <lineage>
        <taxon>Bacteria</taxon>
        <taxon>Pseudomonadati</taxon>
        <taxon>Pseudomonadota</taxon>
        <taxon>Gammaproteobacteria</taxon>
        <taxon>Pseudomonadales</taxon>
        <taxon>Pseudomonadaceae</taxon>
        <taxon>Stutzerimonas</taxon>
    </lineage>
</organism>
<evidence type="ECO:0000256" key="5">
    <source>
        <dbReference type="ARBA" id="ARBA00022909"/>
    </source>
</evidence>
<gene>
    <name evidence="13" type="ORF">SAMN02744645_2093</name>
</gene>
<dbReference type="GO" id="GO:0046656">
    <property type="term" value="P:folic acid biosynthetic process"/>
    <property type="evidence" value="ECO:0007669"/>
    <property type="project" value="UniProtKB-KW"/>
</dbReference>
<proteinExistence type="inferred from homology"/>
<dbReference type="PANTHER" id="PTHR42743:SF2">
    <property type="entry name" value="AMINODEOXYCHORISMATE LYASE"/>
    <property type="match status" value="1"/>
</dbReference>
<comment type="catalytic activity">
    <reaction evidence="9">
        <text>4-amino-4-deoxychorismate = 4-aminobenzoate + pyruvate + H(+)</text>
        <dbReference type="Rhea" id="RHEA:16201"/>
        <dbReference type="ChEBI" id="CHEBI:15361"/>
        <dbReference type="ChEBI" id="CHEBI:15378"/>
        <dbReference type="ChEBI" id="CHEBI:17836"/>
        <dbReference type="ChEBI" id="CHEBI:58406"/>
        <dbReference type="EC" id="4.1.3.38"/>
    </reaction>
</comment>